<organism evidence="16 17">
    <name type="scientific">Hyalangium rubrum</name>
    <dbReference type="NCBI Taxonomy" id="3103134"/>
    <lineage>
        <taxon>Bacteria</taxon>
        <taxon>Pseudomonadati</taxon>
        <taxon>Myxococcota</taxon>
        <taxon>Myxococcia</taxon>
        <taxon>Myxococcales</taxon>
        <taxon>Cystobacterineae</taxon>
        <taxon>Archangiaceae</taxon>
        <taxon>Hyalangium</taxon>
    </lineage>
</organism>
<dbReference type="NCBIfam" id="TIGR01352">
    <property type="entry name" value="tonB_Cterm"/>
    <property type="match status" value="1"/>
</dbReference>
<dbReference type="Pfam" id="PF13620">
    <property type="entry name" value="CarboxypepD_reg"/>
    <property type="match status" value="1"/>
</dbReference>
<evidence type="ECO:0000256" key="14">
    <source>
        <dbReference type="SAM" id="SignalP"/>
    </source>
</evidence>
<evidence type="ECO:0000256" key="4">
    <source>
        <dbReference type="ARBA" id="ARBA00022452"/>
    </source>
</evidence>
<evidence type="ECO:0000256" key="7">
    <source>
        <dbReference type="ARBA" id="ARBA00022989"/>
    </source>
</evidence>
<keyword evidence="4 12" id="KW-1134">Transmembrane beta strand</keyword>
<dbReference type="InterPro" id="IPR006260">
    <property type="entry name" value="TonB/TolA_C"/>
</dbReference>
<sequence>MKTLSAVLCLLLATGAVAQEAPDAGTPSPDAGAPAGVLTKAPVLKRQVEAQYPPEALAQQLEGTVVMFIDISEAGAVTDVQVTQSAGPGFDEAAVAAVRQFEFEPAEVDGVPAPVRIEYAYQFVWRAPPPPEGGEAAGAPEPPVNFSGRALERGTRKPLVSAEVALPELARTATTDGEGRFSFRGVPVGSHEVLVIVGGYDRFRTRESISEGQETQATYYVQRRVFSPYETVVRSERERKEVTRTTIQVAEVQKIPGTQGDTLKVVQNLPGVARPAFNGGQLVIRGTGPNESGVFLDGQKIPLLYHFGGLTSVYNSELLEAVDYLPGNFSSYYGNITGGVINVRSRAPRMDRFHGTVGVGVIESNAVLEGPITENLGIAVAGRRSYVDLVLKLVPENEEGPSIQVAPRYYDAQLKLHWTPSKQHTFTLQGLTSNDVLGLVFDRPADDDPSVNGEFELTTGFSQLRLGHQYKAGNLTVESQGLVGTTLVEFVIGERNLRISSLDFGLRSTAEYTLSEALTLAGGLDVDYSNADVRARIQSPPREGEPPSPLLLDELLTVDGSYYQYFPGVWVEARWKPLPGLLVVPGVRSESYVFAEQQVRKRSLNPRLAVRYALTDAVTLKGGAGLYHGPAINDEPSTSFGNPELRAKRSYQYSVGSEWQPSAEYFLSGEVFYNDLKRLIVRSDAMVERDGQQVPERLTNLGTGHIYGFELLARRNLTDRLFGWVAYTFSRSERRDRPGEATRLFDNDQTHVLTAIASYKLTANWEVGARFRFSSGNPRTPITGARRDDLTDVFIPIFGGVNSDRLPNFHQLDIRVDRNFIFDTWNLNVYLDLTNAYNNPAKEGILYNYNYTESAFLEGLPLLPILGAKGSF</sequence>
<dbReference type="SUPFAM" id="SSF74653">
    <property type="entry name" value="TolA/TonB C-terminal domain"/>
    <property type="match status" value="1"/>
</dbReference>
<evidence type="ECO:0000256" key="5">
    <source>
        <dbReference type="ARBA" id="ARBA00022692"/>
    </source>
</evidence>
<evidence type="ECO:0000313" key="16">
    <source>
        <dbReference type="EMBL" id="MDY7232214.1"/>
    </source>
</evidence>
<dbReference type="PROSITE" id="PS52016">
    <property type="entry name" value="TONB_DEPENDENT_REC_3"/>
    <property type="match status" value="1"/>
</dbReference>
<evidence type="ECO:0000256" key="13">
    <source>
        <dbReference type="RuleBase" id="RU003357"/>
    </source>
</evidence>
<evidence type="ECO:0000256" key="8">
    <source>
        <dbReference type="ARBA" id="ARBA00023077"/>
    </source>
</evidence>
<dbReference type="InterPro" id="IPR037682">
    <property type="entry name" value="TonB_C"/>
</dbReference>
<evidence type="ECO:0000256" key="11">
    <source>
        <dbReference type="ARBA" id="ARBA00023237"/>
    </source>
</evidence>
<protein>
    <submittedName>
        <fullName evidence="16">TonB-dependent receptor</fullName>
    </submittedName>
</protein>
<keyword evidence="3 12" id="KW-0813">Transport</keyword>
<dbReference type="SUPFAM" id="SSF56935">
    <property type="entry name" value="Porins"/>
    <property type="match status" value="1"/>
</dbReference>
<dbReference type="RefSeq" id="WP_321550927.1">
    <property type="nucleotide sequence ID" value="NZ_JAXIVS010000018.1"/>
</dbReference>
<dbReference type="EMBL" id="JAXIVS010000018">
    <property type="protein sequence ID" value="MDY7232214.1"/>
    <property type="molecule type" value="Genomic_DNA"/>
</dbReference>
<evidence type="ECO:0000256" key="1">
    <source>
        <dbReference type="ARBA" id="ARBA00004167"/>
    </source>
</evidence>
<dbReference type="SUPFAM" id="SSF49452">
    <property type="entry name" value="Starch-binding domain-like"/>
    <property type="match status" value="1"/>
</dbReference>
<keyword evidence="9 12" id="KW-0472">Membrane</keyword>
<feature type="domain" description="TonB C-terminal" evidence="15">
    <location>
        <begin position="37"/>
        <end position="130"/>
    </location>
</feature>
<evidence type="ECO:0000256" key="6">
    <source>
        <dbReference type="ARBA" id="ARBA00022729"/>
    </source>
</evidence>
<reference evidence="16 17" key="1">
    <citation type="submission" date="2023-12" db="EMBL/GenBank/DDBJ databases">
        <title>the genome sequence of Hyalangium sp. s54d21.</title>
        <authorList>
            <person name="Zhang X."/>
        </authorList>
    </citation>
    <scope>NUCLEOTIDE SEQUENCE [LARGE SCALE GENOMIC DNA]</scope>
    <source>
        <strain evidence="17">s54d21</strain>
    </source>
</reference>
<dbReference type="PANTHER" id="PTHR30069">
    <property type="entry name" value="TONB-DEPENDENT OUTER MEMBRANE RECEPTOR"/>
    <property type="match status" value="1"/>
</dbReference>
<keyword evidence="7" id="KW-1133">Transmembrane helix</keyword>
<dbReference type="Pfam" id="PF07715">
    <property type="entry name" value="Plug"/>
    <property type="match status" value="1"/>
</dbReference>
<proteinExistence type="inferred from homology"/>
<name>A0ABU5HH61_9BACT</name>
<comment type="caution">
    <text evidence="16">The sequence shown here is derived from an EMBL/GenBank/DDBJ whole genome shotgun (WGS) entry which is preliminary data.</text>
</comment>
<gene>
    <name evidence="16" type="ORF">SYV04_37845</name>
</gene>
<dbReference type="InterPro" id="IPR036942">
    <property type="entry name" value="Beta-barrel_TonB_sf"/>
</dbReference>
<keyword evidence="17" id="KW-1185">Reference proteome</keyword>
<keyword evidence="6 14" id="KW-0732">Signal</keyword>
<comment type="similarity">
    <text evidence="12 13">Belongs to the TonB-dependent receptor family.</text>
</comment>
<keyword evidence="10 16" id="KW-0675">Receptor</keyword>
<evidence type="ECO:0000256" key="10">
    <source>
        <dbReference type="ARBA" id="ARBA00023170"/>
    </source>
</evidence>
<dbReference type="InterPro" id="IPR000531">
    <property type="entry name" value="Beta-barrel_TonB"/>
</dbReference>
<evidence type="ECO:0000256" key="3">
    <source>
        <dbReference type="ARBA" id="ARBA00022448"/>
    </source>
</evidence>
<keyword evidence="11 12" id="KW-0998">Cell outer membrane</keyword>
<evidence type="ECO:0000256" key="12">
    <source>
        <dbReference type="PROSITE-ProRule" id="PRU01360"/>
    </source>
</evidence>
<dbReference type="InterPro" id="IPR039426">
    <property type="entry name" value="TonB-dep_rcpt-like"/>
</dbReference>
<dbReference type="PANTHER" id="PTHR30069:SF29">
    <property type="entry name" value="HEMOGLOBIN AND HEMOGLOBIN-HAPTOGLOBIN-BINDING PROTEIN 1-RELATED"/>
    <property type="match status" value="1"/>
</dbReference>
<dbReference type="InterPro" id="IPR013784">
    <property type="entry name" value="Carb-bd-like_fold"/>
</dbReference>
<dbReference type="Pfam" id="PF03544">
    <property type="entry name" value="TonB_C"/>
    <property type="match status" value="1"/>
</dbReference>
<dbReference type="InterPro" id="IPR037066">
    <property type="entry name" value="Plug_dom_sf"/>
</dbReference>
<evidence type="ECO:0000256" key="9">
    <source>
        <dbReference type="ARBA" id="ARBA00023136"/>
    </source>
</evidence>
<dbReference type="InterPro" id="IPR012910">
    <property type="entry name" value="Plug_dom"/>
</dbReference>
<evidence type="ECO:0000256" key="2">
    <source>
        <dbReference type="ARBA" id="ARBA00004571"/>
    </source>
</evidence>
<dbReference type="Gene3D" id="2.40.170.20">
    <property type="entry name" value="TonB-dependent receptor, beta-barrel domain"/>
    <property type="match status" value="1"/>
</dbReference>
<dbReference type="PROSITE" id="PS52015">
    <property type="entry name" value="TONB_CTD"/>
    <property type="match status" value="1"/>
</dbReference>
<dbReference type="Proteomes" id="UP001291309">
    <property type="component" value="Unassembled WGS sequence"/>
</dbReference>
<feature type="chain" id="PRO_5046551441" evidence="14">
    <location>
        <begin position="19"/>
        <end position="872"/>
    </location>
</feature>
<dbReference type="Pfam" id="PF00593">
    <property type="entry name" value="TonB_dep_Rec_b-barrel"/>
    <property type="match status" value="1"/>
</dbReference>
<accession>A0ABU5HH61</accession>
<feature type="signal peptide" evidence="14">
    <location>
        <begin position="1"/>
        <end position="18"/>
    </location>
</feature>
<comment type="subcellular location">
    <subcellularLocation>
        <location evidence="2 12">Cell outer membrane</location>
        <topology evidence="2 12">Multi-pass membrane protein</topology>
    </subcellularLocation>
    <subcellularLocation>
        <location evidence="1">Membrane</location>
        <topology evidence="1">Single-pass membrane protein</topology>
    </subcellularLocation>
</comment>
<dbReference type="Gene3D" id="2.60.40.1120">
    <property type="entry name" value="Carboxypeptidase-like, regulatory domain"/>
    <property type="match status" value="1"/>
</dbReference>
<evidence type="ECO:0000313" key="17">
    <source>
        <dbReference type="Proteomes" id="UP001291309"/>
    </source>
</evidence>
<evidence type="ECO:0000259" key="15">
    <source>
        <dbReference type="PROSITE" id="PS52015"/>
    </source>
</evidence>
<keyword evidence="8 13" id="KW-0798">TonB box</keyword>
<dbReference type="Gene3D" id="2.170.130.10">
    <property type="entry name" value="TonB-dependent receptor, plug domain"/>
    <property type="match status" value="1"/>
</dbReference>
<dbReference type="Gene3D" id="3.30.1150.10">
    <property type="match status" value="1"/>
</dbReference>
<keyword evidence="5 12" id="KW-0812">Transmembrane</keyword>